<dbReference type="VEuPathDB" id="VectorBase:ASIC016363"/>
<reference evidence="1 3" key="1">
    <citation type="journal article" date="2014" name="BMC Genomics">
        <title>Genome sequence of Anopheles sinensis provides insight into genetics basis of mosquito competence for malaria parasites.</title>
        <authorList>
            <person name="Zhou D."/>
            <person name="Zhang D."/>
            <person name="Ding G."/>
            <person name="Shi L."/>
            <person name="Hou Q."/>
            <person name="Ye Y."/>
            <person name="Xu Y."/>
            <person name="Zhou H."/>
            <person name="Xiong C."/>
            <person name="Li S."/>
            <person name="Yu J."/>
            <person name="Hong S."/>
            <person name="Yu X."/>
            <person name="Zou P."/>
            <person name="Chen C."/>
            <person name="Chang X."/>
            <person name="Wang W."/>
            <person name="Lv Y."/>
            <person name="Sun Y."/>
            <person name="Ma L."/>
            <person name="Shen B."/>
            <person name="Zhu C."/>
        </authorList>
    </citation>
    <scope>NUCLEOTIDE SEQUENCE [LARGE SCALE GENOMIC DNA]</scope>
</reference>
<protein>
    <submittedName>
        <fullName evidence="1 2">Pilus assembly protein PilZ</fullName>
    </submittedName>
</protein>
<dbReference type="EnsemblMetazoa" id="ASIC016363-RA">
    <property type="protein sequence ID" value="ASIC016363-PA"/>
    <property type="gene ID" value="ASIC016363"/>
</dbReference>
<evidence type="ECO:0000313" key="3">
    <source>
        <dbReference type="Proteomes" id="UP000030765"/>
    </source>
</evidence>
<evidence type="ECO:0000313" key="1">
    <source>
        <dbReference type="EMBL" id="KFB48241.1"/>
    </source>
</evidence>
<dbReference type="EMBL" id="KE525339">
    <property type="protein sequence ID" value="KFB48241.1"/>
    <property type="molecule type" value="Genomic_DNA"/>
</dbReference>
<name>A0A084WDE7_ANOSI</name>
<reference evidence="2" key="2">
    <citation type="submission" date="2020-05" db="UniProtKB">
        <authorList>
            <consortium name="EnsemblMetazoa"/>
        </authorList>
    </citation>
    <scope>IDENTIFICATION</scope>
</reference>
<dbReference type="AlphaFoldDB" id="A0A084WDE7"/>
<dbReference type="EMBL" id="ATLV01022999">
    <property type="status" value="NOT_ANNOTATED_CDS"/>
    <property type="molecule type" value="Genomic_DNA"/>
</dbReference>
<keyword evidence="3" id="KW-1185">Reference proteome</keyword>
<organism evidence="1">
    <name type="scientific">Anopheles sinensis</name>
    <name type="common">Mosquito</name>
    <dbReference type="NCBI Taxonomy" id="74873"/>
    <lineage>
        <taxon>Eukaryota</taxon>
        <taxon>Metazoa</taxon>
        <taxon>Ecdysozoa</taxon>
        <taxon>Arthropoda</taxon>
        <taxon>Hexapoda</taxon>
        <taxon>Insecta</taxon>
        <taxon>Pterygota</taxon>
        <taxon>Neoptera</taxon>
        <taxon>Endopterygota</taxon>
        <taxon>Diptera</taxon>
        <taxon>Nematocera</taxon>
        <taxon>Culicoidea</taxon>
        <taxon>Culicidae</taxon>
        <taxon>Anophelinae</taxon>
        <taxon>Anopheles</taxon>
    </lineage>
</organism>
<accession>A0A084WDE7</accession>
<gene>
    <name evidence="1" type="ORF">ZHAS_00016363</name>
</gene>
<dbReference type="Proteomes" id="UP000030765">
    <property type="component" value="Unassembled WGS sequence"/>
</dbReference>
<sequence>MAHWRRLAGEEEIFQKCLGNARRGYPLVLSSDVKASFRAATPIGDDRNVTPPLPTLPPVEARGGRMWKNCCLIARTIGRSIPGGMAEKGKGGE</sequence>
<proteinExistence type="predicted"/>
<evidence type="ECO:0000313" key="2">
    <source>
        <dbReference type="EnsemblMetazoa" id="ASIC016363-PA"/>
    </source>
</evidence>